<proteinExistence type="predicted"/>
<comment type="caution">
    <text evidence="1">The sequence shown here is derived from an EMBL/GenBank/DDBJ whole genome shotgun (WGS) entry which is preliminary data.</text>
</comment>
<reference evidence="1 2" key="1">
    <citation type="submission" date="2011-08" db="EMBL/GenBank/DDBJ databases">
        <authorList>
            <person name="Liu Z.J."/>
            <person name="Shi F.L."/>
            <person name="Lu J.Q."/>
            <person name="Li M."/>
            <person name="Wang Z.L."/>
        </authorList>
    </citation>
    <scope>NUCLEOTIDE SEQUENCE [LARGE SCALE GENOMIC DNA]</scope>
    <source>
        <strain evidence="1 2">USNM 41457</strain>
    </source>
</reference>
<dbReference type="AlphaFoldDB" id="J8ZSR7"/>
<reference evidence="2" key="2">
    <citation type="submission" date="2015-07" db="EMBL/GenBank/DDBJ databases">
        <title>Contrasting host-pathogen interactions and genome evolution in two generalist and specialist microsporidian pathogens of mosquitoes.</title>
        <authorList>
            <consortium name="The Broad Institute Genomics Platform"/>
            <consortium name="The Broad Institute Genome Sequencing Center for Infectious Disease"/>
            <person name="Cuomo C.A."/>
            <person name="Sanscrainte N.D."/>
            <person name="Goldberg J.M."/>
            <person name="Heiman D."/>
            <person name="Young S."/>
            <person name="Zeng Q."/>
            <person name="Becnel J.J."/>
            <person name="Birren B.W."/>
        </authorList>
    </citation>
    <scope>NUCLEOTIDE SEQUENCE [LARGE SCALE GENOMIC DNA]</scope>
    <source>
        <strain evidence="2">USNM 41457</strain>
    </source>
</reference>
<evidence type="ECO:0000313" key="1">
    <source>
        <dbReference type="EMBL" id="EJW02708.1"/>
    </source>
</evidence>
<dbReference type="VEuPathDB" id="MicrosporidiaDB:EDEG_02892"/>
<organism evidence="1 2">
    <name type="scientific">Edhazardia aedis (strain USNM 41457)</name>
    <name type="common">Microsporidian parasite</name>
    <dbReference type="NCBI Taxonomy" id="1003232"/>
    <lineage>
        <taxon>Eukaryota</taxon>
        <taxon>Fungi</taxon>
        <taxon>Fungi incertae sedis</taxon>
        <taxon>Microsporidia</taxon>
        <taxon>Edhazardia</taxon>
    </lineage>
</organism>
<dbReference type="HOGENOM" id="CLU_1970538_0_0_1"/>
<dbReference type="Proteomes" id="UP000003163">
    <property type="component" value="Unassembled WGS sequence"/>
</dbReference>
<gene>
    <name evidence="1" type="ORF">EDEG_02892</name>
</gene>
<evidence type="ECO:0000313" key="2">
    <source>
        <dbReference type="Proteomes" id="UP000003163"/>
    </source>
</evidence>
<accession>J8ZSR7</accession>
<dbReference type="InParanoid" id="J8ZSR7"/>
<sequence>MFFKKRIYLYKAVEFHIAFKDKYSHTKIYNYNDIFDIIGRFLESLCEILNKKLLYQEEESMQQRSENQLKYISTQSQIGFKFFKEEIFSKKAEFMNQLIKPIVYSIERYIRTFEIELDFNFNEKIKI</sequence>
<name>J8ZSR7_EDHAE</name>
<keyword evidence="2" id="KW-1185">Reference proteome</keyword>
<protein>
    <submittedName>
        <fullName evidence="1">Uncharacterized protein</fullName>
    </submittedName>
</protein>
<dbReference type="EMBL" id="AFBI03000059">
    <property type="protein sequence ID" value="EJW02708.1"/>
    <property type="molecule type" value="Genomic_DNA"/>
</dbReference>